<reference evidence="3 4" key="1">
    <citation type="submission" date="2024-05" db="EMBL/GenBank/DDBJ databases">
        <title>De novo assembly of an allotetraploid wild potato.</title>
        <authorList>
            <person name="Hosaka A.J."/>
        </authorList>
    </citation>
    <scope>NUCLEOTIDE SEQUENCE [LARGE SCALE GENOMIC DNA]</scope>
    <source>
        <tissue evidence="3">Young leaves</tissue>
    </source>
</reference>
<protein>
    <recommendedName>
        <fullName evidence="2">Fe2OG dioxygenase domain-containing protein</fullName>
    </recommendedName>
</protein>
<dbReference type="PANTHER" id="PTHR21052">
    <property type="entry name" value="SPERMATOGENESIS ASSOCIATED 11-RELATED"/>
    <property type="match status" value="1"/>
</dbReference>
<accession>A0ABD2RA77</accession>
<dbReference type="AlphaFoldDB" id="A0ABD2RA77"/>
<dbReference type="InterPro" id="IPR027450">
    <property type="entry name" value="AlkB-like"/>
</dbReference>
<gene>
    <name evidence="3" type="ORF">AABB24_036047</name>
</gene>
<comment type="caution">
    <text evidence="3">The sequence shown here is derived from an EMBL/GenBank/DDBJ whole genome shotgun (WGS) entry which is preliminary data.</text>
</comment>
<comment type="similarity">
    <text evidence="1">Belongs to the alkB family.</text>
</comment>
<dbReference type="InterPro" id="IPR037151">
    <property type="entry name" value="AlkB-like_sf"/>
</dbReference>
<dbReference type="Pfam" id="PF13532">
    <property type="entry name" value="2OG-FeII_Oxy_2"/>
    <property type="match status" value="1"/>
</dbReference>
<evidence type="ECO:0000313" key="4">
    <source>
        <dbReference type="Proteomes" id="UP001627284"/>
    </source>
</evidence>
<dbReference type="PROSITE" id="PS51471">
    <property type="entry name" value="FE2OG_OXY"/>
    <property type="match status" value="1"/>
</dbReference>
<sequence length="271" mass="30872">IDVERAAYFNNNMDELQTILTEAFGDSSDSEGEEEEQLLHAYSAENQVNGKALTGSVLGETHSWKRISEIDGLWLCKDFLSPDQQSKLLSSIQQEGWFAESSSNQAMRFGDLPGWAVELSRSIHEVILFGNYAAELENCEKGKEVCIFPQDLLWREPLFDQLIANLYQPGEGICPHVDLMRFEDGIAIVSLDSSCVMHFSRVENETRNAQDPPHKVPVLLTPGCLILMWGEARYLWKHEINRKPGFQIWEGREIDQKKRISVTLRKLGRTD</sequence>
<dbReference type="InterPro" id="IPR032870">
    <property type="entry name" value="ALKBH7-like"/>
</dbReference>
<dbReference type="PANTHER" id="PTHR21052:SF0">
    <property type="entry name" value="ALPHA-KETOGLUTARATE-DEPENDENT DIOXYGENASE ALKB HOMOLOG 7, MITOCHONDRIAL"/>
    <property type="match status" value="1"/>
</dbReference>
<keyword evidence="4" id="KW-1185">Reference proteome</keyword>
<dbReference type="EMBL" id="JBJKTR010000021">
    <property type="protein sequence ID" value="KAL3328729.1"/>
    <property type="molecule type" value="Genomic_DNA"/>
</dbReference>
<evidence type="ECO:0000256" key="1">
    <source>
        <dbReference type="ARBA" id="ARBA00007879"/>
    </source>
</evidence>
<dbReference type="SUPFAM" id="SSF51197">
    <property type="entry name" value="Clavaminate synthase-like"/>
    <property type="match status" value="1"/>
</dbReference>
<name>A0ABD2RA77_9SOLN</name>
<dbReference type="Proteomes" id="UP001627284">
    <property type="component" value="Unassembled WGS sequence"/>
</dbReference>
<evidence type="ECO:0000313" key="3">
    <source>
        <dbReference type="EMBL" id="KAL3328729.1"/>
    </source>
</evidence>
<proteinExistence type="inferred from homology"/>
<evidence type="ECO:0000259" key="2">
    <source>
        <dbReference type="PROSITE" id="PS51471"/>
    </source>
</evidence>
<feature type="non-terminal residue" evidence="3">
    <location>
        <position position="1"/>
    </location>
</feature>
<dbReference type="Gene3D" id="2.60.120.590">
    <property type="entry name" value="Alpha-ketoglutarate-dependent dioxygenase AlkB-like"/>
    <property type="match status" value="1"/>
</dbReference>
<dbReference type="InterPro" id="IPR005123">
    <property type="entry name" value="Oxoglu/Fe-dep_dioxygenase_dom"/>
</dbReference>
<feature type="domain" description="Fe2OG dioxygenase" evidence="2">
    <location>
        <begin position="158"/>
        <end position="268"/>
    </location>
</feature>
<organism evidence="3 4">
    <name type="scientific">Solanum stoloniferum</name>
    <dbReference type="NCBI Taxonomy" id="62892"/>
    <lineage>
        <taxon>Eukaryota</taxon>
        <taxon>Viridiplantae</taxon>
        <taxon>Streptophyta</taxon>
        <taxon>Embryophyta</taxon>
        <taxon>Tracheophyta</taxon>
        <taxon>Spermatophyta</taxon>
        <taxon>Magnoliopsida</taxon>
        <taxon>eudicotyledons</taxon>
        <taxon>Gunneridae</taxon>
        <taxon>Pentapetalae</taxon>
        <taxon>asterids</taxon>
        <taxon>lamiids</taxon>
        <taxon>Solanales</taxon>
        <taxon>Solanaceae</taxon>
        <taxon>Solanoideae</taxon>
        <taxon>Solaneae</taxon>
        <taxon>Solanum</taxon>
    </lineage>
</organism>